<dbReference type="Proteomes" id="UP000294902">
    <property type="component" value="Unassembled WGS sequence"/>
</dbReference>
<dbReference type="NCBIfam" id="TIGR02091">
    <property type="entry name" value="glgC"/>
    <property type="match status" value="1"/>
</dbReference>
<feature type="binding site" evidence="9">
    <location>
        <position position="190"/>
    </location>
    <ligand>
        <name>alpha-D-glucose 1-phosphate</name>
        <dbReference type="ChEBI" id="CHEBI:58601"/>
    </ligand>
</feature>
<evidence type="ECO:0000256" key="4">
    <source>
        <dbReference type="ARBA" id="ARBA00022695"/>
    </source>
</evidence>
<keyword evidence="7 9" id="KW-0320">Glycogen biosynthesis</keyword>
<protein>
    <recommendedName>
        <fullName evidence="9">Glucose-1-phosphate adenylyltransferase</fullName>
        <ecNumber evidence="9">2.7.7.27</ecNumber>
    </recommendedName>
    <alternativeName>
        <fullName evidence="9">ADP-glucose pyrophosphorylase</fullName>
        <shortName evidence="9">ADPGlc PPase</shortName>
    </alternativeName>
    <alternativeName>
        <fullName evidence="9">ADP-glucose synthase</fullName>
    </alternativeName>
</protein>
<reference evidence="12 13" key="1">
    <citation type="submission" date="2019-03" db="EMBL/GenBank/DDBJ databases">
        <title>Genomic Encyclopedia of Type Strains, Phase IV (KMG-IV): sequencing the most valuable type-strain genomes for metagenomic binning, comparative biology and taxonomic classification.</title>
        <authorList>
            <person name="Goeker M."/>
        </authorList>
    </citation>
    <scope>NUCLEOTIDE SEQUENCE [LARGE SCALE GENOMIC DNA]</scope>
    <source>
        <strain evidence="12 13">DSM 24629</strain>
    </source>
</reference>
<feature type="domain" description="Glucose-1-phosphate adenylyltransferase/Bifunctional protein GlmU-like C-terminal hexapeptide" evidence="11">
    <location>
        <begin position="290"/>
        <end position="380"/>
    </location>
</feature>
<evidence type="ECO:0000259" key="11">
    <source>
        <dbReference type="Pfam" id="PF24894"/>
    </source>
</evidence>
<evidence type="ECO:0000256" key="7">
    <source>
        <dbReference type="ARBA" id="ARBA00023056"/>
    </source>
</evidence>
<dbReference type="PROSITE" id="PS00809">
    <property type="entry name" value="ADP_GLC_PYROPHOSPH_2"/>
    <property type="match status" value="1"/>
</dbReference>
<dbReference type="Pfam" id="PF00483">
    <property type="entry name" value="NTP_transferase"/>
    <property type="match status" value="1"/>
</dbReference>
<organism evidence="12 13">
    <name type="scientific">Natranaerovirga pectinivora</name>
    <dbReference type="NCBI Taxonomy" id="682400"/>
    <lineage>
        <taxon>Bacteria</taxon>
        <taxon>Bacillati</taxon>
        <taxon>Bacillota</taxon>
        <taxon>Clostridia</taxon>
        <taxon>Lachnospirales</taxon>
        <taxon>Natranaerovirgaceae</taxon>
        <taxon>Natranaerovirga</taxon>
    </lineage>
</organism>
<dbReference type="GO" id="GO:0008878">
    <property type="term" value="F:glucose-1-phosphate adenylyltransferase activity"/>
    <property type="evidence" value="ECO:0007669"/>
    <property type="project" value="UniProtKB-UniRule"/>
</dbReference>
<dbReference type="GO" id="GO:0005524">
    <property type="term" value="F:ATP binding"/>
    <property type="evidence" value="ECO:0007669"/>
    <property type="project" value="UniProtKB-KW"/>
</dbReference>
<feature type="site" description="Could play a key role in the communication between the regulatory and the substrate sites" evidence="9">
    <location>
        <position position="98"/>
    </location>
</feature>
<dbReference type="InterPro" id="IPR056818">
    <property type="entry name" value="GlmU/GlgC-like_hexapep"/>
</dbReference>
<feature type="binding site" evidence="9">
    <location>
        <position position="99"/>
    </location>
    <ligand>
        <name>alpha-D-glucose 1-phosphate</name>
        <dbReference type="ChEBI" id="CHEBI:58601"/>
    </ligand>
</feature>
<dbReference type="EC" id="2.7.7.27" evidence="9"/>
<feature type="binding site" evidence="9">
    <location>
        <begin position="179"/>
        <end position="180"/>
    </location>
    <ligand>
        <name>alpha-D-glucose 1-phosphate</name>
        <dbReference type="ChEBI" id="CHEBI:58601"/>
    </ligand>
</feature>
<name>A0A4R3MM90_9FIRM</name>
<dbReference type="HAMAP" id="MF_00624">
    <property type="entry name" value="GlgC"/>
    <property type="match status" value="1"/>
</dbReference>
<gene>
    <name evidence="9" type="primary">glgC</name>
    <name evidence="12" type="ORF">EDC18_10370</name>
</gene>
<evidence type="ECO:0000256" key="9">
    <source>
        <dbReference type="HAMAP-Rule" id="MF_00624"/>
    </source>
</evidence>
<evidence type="ECO:0000256" key="6">
    <source>
        <dbReference type="ARBA" id="ARBA00022840"/>
    </source>
</evidence>
<dbReference type="CDD" id="cd04651">
    <property type="entry name" value="LbH_G1P_AT_C"/>
    <property type="match status" value="1"/>
</dbReference>
<accession>A0A4R3MM90</accession>
<dbReference type="PROSITE" id="PS00808">
    <property type="entry name" value="ADP_GLC_PYROPHOSPH_1"/>
    <property type="match status" value="1"/>
</dbReference>
<evidence type="ECO:0000256" key="2">
    <source>
        <dbReference type="ARBA" id="ARBA00022600"/>
    </source>
</evidence>
<keyword evidence="3 9" id="KW-0808">Transferase</keyword>
<keyword evidence="13" id="KW-1185">Reference proteome</keyword>
<comment type="catalytic activity">
    <reaction evidence="9">
        <text>alpha-D-glucose 1-phosphate + ATP + H(+) = ADP-alpha-D-glucose + diphosphate</text>
        <dbReference type="Rhea" id="RHEA:12120"/>
        <dbReference type="ChEBI" id="CHEBI:15378"/>
        <dbReference type="ChEBI" id="CHEBI:30616"/>
        <dbReference type="ChEBI" id="CHEBI:33019"/>
        <dbReference type="ChEBI" id="CHEBI:57498"/>
        <dbReference type="ChEBI" id="CHEBI:58601"/>
        <dbReference type="EC" id="2.7.7.27"/>
    </reaction>
</comment>
<dbReference type="InterPro" id="IPR005835">
    <property type="entry name" value="NTP_transferase_dom"/>
</dbReference>
<keyword evidence="4 9" id="KW-0548">Nucleotidyltransferase</keyword>
<evidence type="ECO:0000259" key="10">
    <source>
        <dbReference type="Pfam" id="PF00483"/>
    </source>
</evidence>
<proteinExistence type="inferred from homology"/>
<keyword evidence="5 9" id="KW-0547">Nucleotide-binding</keyword>
<dbReference type="PROSITE" id="PS00810">
    <property type="entry name" value="ADP_GLC_PYROPHOSPH_3"/>
    <property type="match status" value="1"/>
</dbReference>
<dbReference type="InterPro" id="IPR005836">
    <property type="entry name" value="ADP_Glu_pyroP_CS"/>
</dbReference>
<feature type="domain" description="Nucleotidyl transferase" evidence="10">
    <location>
        <begin position="7"/>
        <end position="260"/>
    </location>
</feature>
<keyword evidence="2 9" id="KW-0321">Glycogen metabolism</keyword>
<evidence type="ECO:0000256" key="3">
    <source>
        <dbReference type="ARBA" id="ARBA00022679"/>
    </source>
</evidence>
<dbReference type="Gene3D" id="3.90.550.10">
    <property type="entry name" value="Spore Coat Polysaccharide Biosynthesis Protein SpsA, Chain A"/>
    <property type="match status" value="1"/>
</dbReference>
<keyword evidence="8 9" id="KW-0119">Carbohydrate metabolism</keyword>
<dbReference type="CDD" id="cd02508">
    <property type="entry name" value="ADP_Glucose_PP"/>
    <property type="match status" value="1"/>
</dbReference>
<dbReference type="PANTHER" id="PTHR43523:SF2">
    <property type="entry name" value="GLUCOSE-1-PHOSPHATE ADENYLYLTRANSFERASE"/>
    <property type="match status" value="1"/>
</dbReference>
<dbReference type="InterPro" id="IPR011831">
    <property type="entry name" value="ADP-Glc_PPase"/>
</dbReference>
<dbReference type="SUPFAM" id="SSF51161">
    <property type="entry name" value="Trimeric LpxA-like enzymes"/>
    <property type="match status" value="1"/>
</dbReference>
<dbReference type="UniPathway" id="UPA00164"/>
<evidence type="ECO:0000256" key="5">
    <source>
        <dbReference type="ARBA" id="ARBA00022741"/>
    </source>
</evidence>
<dbReference type="SUPFAM" id="SSF53448">
    <property type="entry name" value="Nucleotide-diphospho-sugar transferases"/>
    <property type="match status" value="1"/>
</dbReference>
<dbReference type="EMBL" id="SMAL01000003">
    <property type="protein sequence ID" value="TCT15365.1"/>
    <property type="molecule type" value="Genomic_DNA"/>
</dbReference>
<comment type="caution">
    <text evidence="12">The sequence shown here is derived from an EMBL/GenBank/DDBJ whole genome shotgun (WGS) entry which is preliminary data.</text>
</comment>
<dbReference type="InterPro" id="IPR029044">
    <property type="entry name" value="Nucleotide-diphossugar_trans"/>
</dbReference>
<evidence type="ECO:0000313" key="13">
    <source>
        <dbReference type="Proteomes" id="UP000294902"/>
    </source>
</evidence>
<comment type="function">
    <text evidence="9">Involved in the biosynthesis of ADP-glucose, a building block required for the elongation reactions to produce glycogen. Catalyzes the reaction between ATP and alpha-D-glucose 1-phosphate (G1P) to produce pyrophosphate and ADP-Glc.</text>
</comment>
<dbReference type="Gene3D" id="2.160.10.10">
    <property type="entry name" value="Hexapeptide repeat proteins"/>
    <property type="match status" value="1"/>
</dbReference>
<comment type="pathway">
    <text evidence="9">Glycan biosynthesis; glycogen biosynthesis.</text>
</comment>
<evidence type="ECO:0000313" key="12">
    <source>
        <dbReference type="EMBL" id="TCT15365.1"/>
    </source>
</evidence>
<dbReference type="NCBIfam" id="NF003670">
    <property type="entry name" value="PRK05293.1"/>
    <property type="match status" value="1"/>
</dbReference>
<sequence length="419" mass="47271">MKKEILAMILAGGQGSRLGILTKTLAKPAVYFGGKYRIIDFSLSNCKNSGIDTVGVLTQYKPLLLNNYIGKGEAWGLNRKDGGATILPPYMTEEGGEWYKGTANAIFQNIGYVDMYDPEYVLILSGDHIYTMDYSLMLKYHKEKGADATIAVMEVPIEEASRFGIMNTRSDGRIKEFEEKPNVPKSNLASMGVYIFTWKVLKEHLQKDEYNPYSNNDFGKNIIPQMLRNNNKMFAYSFDGYWKDVGTVHSLWEGNMDLLKETPELDLYDSKWRIYSEETNESPSFIAKDAVIKQSMINDGCTIYGNVENSIIFEGVYIGKNTKVRNSVLMPNVRIEEDVVIDKAIIGEDAIIKSGCYIGSFDQDSLEYNIDVTNKDVVLIGEKTIIDEALKISINSIICEYDEDEIIKETLMKKKGVAI</sequence>
<comment type="subunit">
    <text evidence="9">Homotetramer.</text>
</comment>
<dbReference type="RefSeq" id="WP_207669169.1">
    <property type="nucleotide sequence ID" value="NZ_SMAL01000003.1"/>
</dbReference>
<dbReference type="AlphaFoldDB" id="A0A4R3MM90"/>
<comment type="similarity">
    <text evidence="1 9">Belongs to the bacterial/plant glucose-1-phosphate adenylyltransferase family.</text>
</comment>
<dbReference type="PANTHER" id="PTHR43523">
    <property type="entry name" value="GLUCOSE-1-PHOSPHATE ADENYLYLTRANSFERASE-RELATED"/>
    <property type="match status" value="1"/>
</dbReference>
<dbReference type="Pfam" id="PF24894">
    <property type="entry name" value="Hexapep_GlmU"/>
    <property type="match status" value="1"/>
</dbReference>
<feature type="site" description="Could play a key role in the communication between the regulatory and the substrate sites" evidence="9">
    <location>
        <position position="59"/>
    </location>
</feature>
<evidence type="ECO:0000256" key="8">
    <source>
        <dbReference type="ARBA" id="ARBA00023277"/>
    </source>
</evidence>
<dbReference type="InterPro" id="IPR011004">
    <property type="entry name" value="Trimer_LpxA-like_sf"/>
</dbReference>
<dbReference type="GO" id="GO:0005978">
    <property type="term" value="P:glycogen biosynthetic process"/>
    <property type="evidence" value="ECO:0007669"/>
    <property type="project" value="UniProtKB-UniRule"/>
</dbReference>
<feature type="binding site" evidence="9">
    <location>
        <position position="164"/>
    </location>
    <ligand>
        <name>alpha-D-glucose 1-phosphate</name>
        <dbReference type="ChEBI" id="CHEBI:58601"/>
    </ligand>
</feature>
<dbReference type="InterPro" id="IPR023049">
    <property type="entry name" value="GlgC_bac"/>
</dbReference>
<keyword evidence="6 9" id="KW-0067">ATP-binding</keyword>
<evidence type="ECO:0000256" key="1">
    <source>
        <dbReference type="ARBA" id="ARBA00010443"/>
    </source>
</evidence>